<evidence type="ECO:0000256" key="1">
    <source>
        <dbReference type="ARBA" id="ARBA00008348"/>
    </source>
</evidence>
<protein>
    <recommendedName>
        <fullName evidence="4">Pseudouridine synthase</fullName>
        <ecNumber evidence="4">5.4.99.-</ecNumber>
    </recommendedName>
</protein>
<evidence type="ECO:0000256" key="4">
    <source>
        <dbReference type="RuleBase" id="RU003887"/>
    </source>
</evidence>
<dbReference type="InterPro" id="IPR050343">
    <property type="entry name" value="RsuA_PseudoU_synthase"/>
</dbReference>
<dbReference type="InterPro" id="IPR006145">
    <property type="entry name" value="PsdUridine_synth_RsuA/RluA"/>
</dbReference>
<dbReference type="RefSeq" id="WP_077389135.1">
    <property type="nucleotide sequence ID" value="NZ_CP019645.1"/>
</dbReference>
<reference evidence="6 7" key="1">
    <citation type="submission" date="2017-02" db="EMBL/GenBank/DDBJ databases">
        <title>Whole genome sequencing of Helicobacter bilis strain AAQJH.</title>
        <authorList>
            <person name="Conlan S."/>
            <person name="Thomas P.J."/>
            <person name="Mullikin J."/>
            <person name="Palmore T.N."/>
            <person name="Frank K.M."/>
            <person name="Segre J.A."/>
        </authorList>
    </citation>
    <scope>NUCLEOTIDE SEQUENCE [LARGE SCALE GENOMIC DNA]</scope>
    <source>
        <strain evidence="6 7">AAQJH</strain>
    </source>
</reference>
<dbReference type="NCBIfam" id="TIGR00093">
    <property type="entry name" value="pseudouridine synthase"/>
    <property type="match status" value="1"/>
</dbReference>
<organism evidence="6 7">
    <name type="scientific">Helicobacter bilis</name>
    <dbReference type="NCBI Taxonomy" id="37372"/>
    <lineage>
        <taxon>Bacteria</taxon>
        <taxon>Pseudomonadati</taxon>
        <taxon>Campylobacterota</taxon>
        <taxon>Epsilonproteobacteria</taxon>
        <taxon>Campylobacterales</taxon>
        <taxon>Helicobacteraceae</taxon>
        <taxon>Helicobacter</taxon>
    </lineage>
</organism>
<dbReference type="Proteomes" id="UP000188298">
    <property type="component" value="Chromosome"/>
</dbReference>
<dbReference type="EMBL" id="CP019645">
    <property type="protein sequence ID" value="AQQ60166.1"/>
    <property type="molecule type" value="Genomic_DNA"/>
</dbReference>
<dbReference type="GO" id="GO:0003723">
    <property type="term" value="F:RNA binding"/>
    <property type="evidence" value="ECO:0007669"/>
    <property type="project" value="UniProtKB-KW"/>
</dbReference>
<dbReference type="InterPro" id="IPR042092">
    <property type="entry name" value="PsdUridine_s_RsuA/RluB/E/F_cat"/>
</dbReference>
<dbReference type="InterPro" id="IPR020103">
    <property type="entry name" value="PsdUridine_synth_cat_dom_sf"/>
</dbReference>
<dbReference type="PROSITE" id="PS01149">
    <property type="entry name" value="PSI_RSU"/>
    <property type="match status" value="1"/>
</dbReference>
<accession>A0A1Q2LI68</accession>
<evidence type="ECO:0000256" key="3">
    <source>
        <dbReference type="PROSITE-ProRule" id="PRU00182"/>
    </source>
</evidence>
<dbReference type="Gene3D" id="3.10.290.10">
    <property type="entry name" value="RNA-binding S4 domain"/>
    <property type="match status" value="1"/>
</dbReference>
<evidence type="ECO:0000256" key="2">
    <source>
        <dbReference type="ARBA" id="ARBA00023235"/>
    </source>
</evidence>
<dbReference type="PROSITE" id="PS50889">
    <property type="entry name" value="S4"/>
    <property type="match status" value="1"/>
</dbReference>
<dbReference type="SUPFAM" id="SSF55174">
    <property type="entry name" value="Alpha-L RNA-binding motif"/>
    <property type="match status" value="1"/>
</dbReference>
<dbReference type="InterPro" id="IPR036986">
    <property type="entry name" value="S4_RNA-bd_sf"/>
</dbReference>
<evidence type="ECO:0000259" key="5">
    <source>
        <dbReference type="Pfam" id="PF00849"/>
    </source>
</evidence>
<dbReference type="GO" id="GO:0006364">
    <property type="term" value="P:rRNA processing"/>
    <property type="evidence" value="ECO:0007669"/>
    <property type="project" value="UniProtKB-ARBA"/>
</dbReference>
<feature type="domain" description="Pseudouridine synthase RsuA/RluA-like" evidence="5">
    <location>
        <begin position="75"/>
        <end position="216"/>
    </location>
</feature>
<dbReference type="CDD" id="cd00165">
    <property type="entry name" value="S4"/>
    <property type="match status" value="1"/>
</dbReference>
<comment type="similarity">
    <text evidence="1 4">Belongs to the pseudouridine synthase RsuA family.</text>
</comment>
<dbReference type="GO" id="GO:0140098">
    <property type="term" value="F:catalytic activity, acting on RNA"/>
    <property type="evidence" value="ECO:0007669"/>
    <property type="project" value="UniProtKB-ARBA"/>
</dbReference>
<dbReference type="AlphaFoldDB" id="A0A1Q2LI68"/>
<dbReference type="Pfam" id="PF00849">
    <property type="entry name" value="PseudoU_synth_2"/>
    <property type="match status" value="1"/>
</dbReference>
<dbReference type="Gene3D" id="3.30.70.580">
    <property type="entry name" value="Pseudouridine synthase I, catalytic domain, N-terminal subdomain"/>
    <property type="match status" value="1"/>
</dbReference>
<keyword evidence="2 4" id="KW-0413">Isomerase</keyword>
<proteinExistence type="inferred from homology"/>
<dbReference type="GO" id="GO:0001522">
    <property type="term" value="P:pseudouridine synthesis"/>
    <property type="evidence" value="ECO:0007669"/>
    <property type="project" value="InterPro"/>
</dbReference>
<dbReference type="KEGG" id="hbl:XJ32_08755"/>
<dbReference type="InterPro" id="IPR000748">
    <property type="entry name" value="PsdUridine_synth_RsuA/RluB/E/F"/>
</dbReference>
<name>A0A1Q2LI68_9HELI</name>
<dbReference type="SUPFAM" id="SSF55120">
    <property type="entry name" value="Pseudouridine synthase"/>
    <property type="match status" value="1"/>
</dbReference>
<evidence type="ECO:0000313" key="7">
    <source>
        <dbReference type="Proteomes" id="UP000188298"/>
    </source>
</evidence>
<dbReference type="GO" id="GO:0009982">
    <property type="term" value="F:pseudouridine synthase activity"/>
    <property type="evidence" value="ECO:0007669"/>
    <property type="project" value="InterPro"/>
</dbReference>
<dbReference type="InterPro" id="IPR020094">
    <property type="entry name" value="TruA/RsuA/RluB/E/F_N"/>
</dbReference>
<keyword evidence="3" id="KW-0694">RNA-binding</keyword>
<dbReference type="PANTHER" id="PTHR47683">
    <property type="entry name" value="PSEUDOURIDINE SYNTHASE FAMILY PROTEIN-RELATED"/>
    <property type="match status" value="1"/>
</dbReference>
<evidence type="ECO:0000313" key="6">
    <source>
        <dbReference type="EMBL" id="AQQ60166.1"/>
    </source>
</evidence>
<dbReference type="PANTHER" id="PTHR47683:SF2">
    <property type="entry name" value="RNA-BINDING S4 DOMAIN-CONTAINING PROTEIN"/>
    <property type="match status" value="1"/>
</dbReference>
<sequence length="267" mass="30783">MRLNHFIALHSKYSRREADRLIIEGAVKINHALATTKTLVPQIALQNPHAAMKEFKIFIHGKMLHYAKKQNYTAIVYHKPKGEIVSKKDSYGRKLIYDSLNARYAHFMPVGRLDFASEGLLILSDSKEVVSKLMHSNLPRTYILKIDSHITKQMIKAMEEGLTLQNAKAGGHRLSKIKTMGFMPMEYEIIKSASISKLKVRISEGKNRELRRFFAHFNANVLDLRRVSYGFINLNALPVGKTRFFTKQEYDDLHKFMSEKDSNRKDS</sequence>
<dbReference type="Gene3D" id="3.30.70.1560">
    <property type="entry name" value="Alpha-L RNA-binding motif"/>
    <property type="match status" value="1"/>
</dbReference>
<gene>
    <name evidence="6" type="ORF">XJ32_08755</name>
</gene>
<dbReference type="InterPro" id="IPR018496">
    <property type="entry name" value="PsdUridine_synth_RsuA/RluB_CS"/>
</dbReference>
<dbReference type="EC" id="5.4.99.-" evidence="4"/>